<dbReference type="Gene3D" id="2.60.40.60">
    <property type="entry name" value="Cadherins"/>
    <property type="match status" value="6"/>
</dbReference>
<dbReference type="CDD" id="cd04486">
    <property type="entry name" value="YhcR_OBF_like"/>
    <property type="match status" value="1"/>
</dbReference>
<dbReference type="Proteomes" id="UP000632222">
    <property type="component" value="Unassembled WGS sequence"/>
</dbReference>
<dbReference type="InterPro" id="IPR006626">
    <property type="entry name" value="PbH1"/>
</dbReference>
<dbReference type="SUPFAM" id="SSF49313">
    <property type="entry name" value="Cadherin-like"/>
    <property type="match status" value="6"/>
</dbReference>
<dbReference type="SMART" id="SM00112">
    <property type="entry name" value="CA"/>
    <property type="match status" value="6"/>
</dbReference>
<sequence>MRKKNLGLSVLLSVMLVSCWQQSRVPQPPIEPAKKTNVYEIHFQEVSDKTLKSSVTGFKKTSKGIQPTSIGEISDNLSFQHLSSEVFTVETAGERYLKVRYKITNNTGQAIENLTFLPFDTDDADSDPGNNPTPPTIGDTVFDRIYLFDGTQAPSMAPLMQTIRGRVFDVTTESAIVDASSTPYLTGLDVSGVTPAVPSGLVNGGVMSEGWQKSGIIPIGGTAVFTFAVKHPIQTPRKNNPYSFSLMVVYAEDPSTVGLTKIHDIQGATPAGDAVSPELGNTVTIDGIVTADLQQTEELGGFYVQEQTADQDSDPTTSEGVFVACSTSCATVSAGDRVRLTAEVSEVGNETRLINATDLIVMATSQTLPAATAVTLSATPTNWEQYEGMRVSTVGTVSDNSLLGRGGLVTVTDLNTLPAFTQENTPNAASFATYETEAAARTITVDDGSLTEYPSSIIFGRGNNPLSAGNTLRNGDGATITGVVGYSTSGWTGTDAYRIHASAATATFTGGGRGPAPTDSDLGNPQLKVATFDVHDFFNGDGAGNSFTTEGASNAAELTRQQDKLVEALKDLDADVIALQGVENDYADTTPAIKTLTNALNTALGSTAYAYINPGSNLGSQTSAVGMLYRPSVLTPYGSFSVLDNTDNAAYNDVRNHPALAQTFRTSGLGTFTAVAVDLEDRLTTCGGGDDDTTTGQGNCNGTRNTAAGILMDWVAADPTASGDTDVVLLGDFNAFMQEDPVNAVLNGADGTNGTGDDYMQLFDSSDYTAVLNGRRGTLDYAFVSASLQAQVQGSRIWHINAAEPSVLDYNTENKTVAQQSALYDIDVYRSSAHDPVVLGLTLDATNLAPTDLDLSGSSIAENSTAGSTVGSFTTTDPNAGDTHTYSLVSGAGSTDNAAFTLSAAGVLTINAVPDFETKSSYSIRVRTTDNGTPGLTYEEVFTLTVTDVNEAPSNIALSSSTIDENLAAGSAVGTFSTTDVDAGDTFIYTLVSGTGSTDNSSFTIVGNELRNAAAFDFETKSSYGIRVRATDAGGLFFEKQFTITVNDLVENGAPTDIGLSATSINENVSAGSTVGTLSTTDPNAGDTFTYTLVGGAGSTDNASFTITGNTLTINASPDFETKSSYSVRIRSEDQGGLGFEKVFTISINNVNETPTDIGLSATSINENVSAGSTVGTFSSTDVDAGDSFTYTLVSGTGSTDNTSFTITGNALTINASPDFEAKSSYSIRVRSTDAGGLFFEKQFTISINNVNETPTDIGLSASSINENVSAGSTVGTLSSTDVDAGDSFTYTLVSGTGSTDNTSFTITGNALTINASPDFEAKSSYSIRVRSTDAGGLFFEKQFTISINNVNETPTDIGLSASSINENVSAGSTVGTLSSTDVDAGDSFTYTLVSGTGSTDNTSFNILGNALRISNSPNFEAKSSYSIRVRSTDAGGLFFEKQFTITIVDVNEGPTAIDDSGFKTVGNTVLDAAGTFSGIAEVQMTGNIDANDTDPDTNPAFNTLSVVAGTSLTTNNGSVTLNSDGSFVYTPPAGFNGTDTFNYTITDGSLTDVGQVSVAISGKVWYVQNNHPGANKGLSSAPYTTLVQAQTASGTGDTIYVLNGDGGTTGQNAGITLKSNQRLIGEGSGLVIGDIASVSGITSEFVGHSAGTKPSISNTSGDGVYGLNVGTATIKGLNVTGGGAGDAINIDNTSGTNNVSLNNLTLTGGTGHGLFLNRTAGTLNVTAFDDITVSGNTGGSGINANTVNFSSITGATVAVGASGNGTGASGVLLDGSTGSLSFDSLNVYNDAGTGLKANNSGLTLVASTGNIESTGGPAVDISNAPSSLAFTTVKSTNSSTTGVSLSGASTSTSMTFTAGSGSAITGADGHAFYVNSGTGNITYNGTISKNDGNSGTNAVRVTSRNSGSASTISFTNAITDSTTDTAGGIYLDDNDVATINFSGQITANTASQPAFTAINGGTVSATDTSSTLTTSSGIAVNVQNTSIGSSNLKFRSVSSNGASNGIVLNTTGSSGGLQVVGNGSSGTGGTIQNSTAAGISLTSTSKTSLSYLNVQSSADHGILGSSVTDLTLASDSITSNGNASGEHGVYITNLFGSNSITSTSVTNSAASNVYIQNNSGTLSALNVTGSTFSNTSSNTNSDNNFLLDAYNAAVINANITGNTFSSTKNSHFNLTINNTVSGTVYFKNNTLTGGYTGSVGQNINVGAASTYTGSFNYEISGNNQTNAAAVALAVDVAGGTVQGKITGNTLGTGDANPCVNITNRDGINVRIQENAVHTINISNNILNKCTNRGLYVSARASAAGLNPVANVTIQGNQFSNFTDANSSDSIFIESGTSSGTTPTICLNLGDASNASLKNTVVSGTFNVTNRASRAVRLAKVTTSTFNLAGLSGGTDATAATSYVNARTIFSSGNATAASGTYGSVGSCSTPSF</sequence>
<feature type="domain" description="Cadherin" evidence="9">
    <location>
        <begin position="955"/>
        <end position="1057"/>
    </location>
</feature>
<keyword evidence="5" id="KW-0106">Calcium</keyword>
<accession>A0ABQ2D3R9</accession>
<dbReference type="Pfam" id="PF17963">
    <property type="entry name" value="Big_9"/>
    <property type="match status" value="1"/>
</dbReference>
<keyword evidence="3 8" id="KW-0732">Signal</keyword>
<evidence type="ECO:0000256" key="3">
    <source>
        <dbReference type="ARBA" id="ARBA00022729"/>
    </source>
</evidence>
<keyword evidence="6" id="KW-1133">Transmembrane helix</keyword>
<feature type="chain" id="PRO_5047320946" description="Cadherin domain-containing protein" evidence="8">
    <location>
        <begin position="24"/>
        <end position="2433"/>
    </location>
</feature>
<dbReference type="InterPro" id="IPR036691">
    <property type="entry name" value="Endo/exonu/phosph_ase_sf"/>
</dbReference>
<dbReference type="CDD" id="cd11304">
    <property type="entry name" value="Cadherin_repeat"/>
    <property type="match status" value="6"/>
</dbReference>
<dbReference type="InterPro" id="IPR005135">
    <property type="entry name" value="Endo/exonuclease/phosphatase"/>
</dbReference>
<dbReference type="InterPro" id="IPR006644">
    <property type="entry name" value="Cadg"/>
</dbReference>
<feature type="domain" description="Cadherin" evidence="9">
    <location>
        <begin position="1064"/>
        <end position="1157"/>
    </location>
</feature>
<evidence type="ECO:0000259" key="9">
    <source>
        <dbReference type="PROSITE" id="PS50268"/>
    </source>
</evidence>
<evidence type="ECO:0000256" key="7">
    <source>
        <dbReference type="ARBA" id="ARBA00023136"/>
    </source>
</evidence>
<evidence type="ECO:0000256" key="4">
    <source>
        <dbReference type="ARBA" id="ARBA00022737"/>
    </source>
</evidence>
<evidence type="ECO:0000313" key="10">
    <source>
        <dbReference type="EMBL" id="GGJ45053.1"/>
    </source>
</evidence>
<keyword evidence="4" id="KW-0677">Repeat</keyword>
<dbReference type="Gene3D" id="2.60.40.3440">
    <property type="match status" value="1"/>
</dbReference>
<dbReference type="InterPro" id="IPR039808">
    <property type="entry name" value="Cadherin"/>
</dbReference>
<dbReference type="EMBL" id="BMOD01000015">
    <property type="protein sequence ID" value="GGJ45053.1"/>
    <property type="molecule type" value="Genomic_DNA"/>
</dbReference>
<dbReference type="PRINTS" id="PR00205">
    <property type="entry name" value="CADHERIN"/>
</dbReference>
<dbReference type="InterPro" id="IPR002126">
    <property type="entry name" value="Cadherin-like_dom"/>
</dbReference>
<organism evidence="10 11">
    <name type="scientific">Deinococcus roseus</name>
    <dbReference type="NCBI Taxonomy" id="392414"/>
    <lineage>
        <taxon>Bacteria</taxon>
        <taxon>Thermotogati</taxon>
        <taxon>Deinococcota</taxon>
        <taxon>Deinococci</taxon>
        <taxon>Deinococcales</taxon>
        <taxon>Deinococcaceae</taxon>
        <taxon>Deinococcus</taxon>
    </lineage>
</organism>
<dbReference type="PROSITE" id="PS51257">
    <property type="entry name" value="PROKAR_LIPOPROTEIN"/>
    <property type="match status" value="1"/>
</dbReference>
<keyword evidence="11" id="KW-1185">Reference proteome</keyword>
<evidence type="ECO:0000256" key="1">
    <source>
        <dbReference type="ARBA" id="ARBA00004167"/>
    </source>
</evidence>
<evidence type="ECO:0000256" key="8">
    <source>
        <dbReference type="SAM" id="SignalP"/>
    </source>
</evidence>
<dbReference type="RefSeq" id="WP_189004592.1">
    <property type="nucleotide sequence ID" value="NZ_BMOD01000015.1"/>
</dbReference>
<feature type="domain" description="Cadherin" evidence="9">
    <location>
        <begin position="1264"/>
        <end position="1357"/>
    </location>
</feature>
<dbReference type="SUPFAM" id="SSF56219">
    <property type="entry name" value="DNase I-like"/>
    <property type="match status" value="1"/>
</dbReference>
<comment type="caution">
    <text evidence="10">The sequence shown here is derived from an EMBL/GenBank/DDBJ whole genome shotgun (WGS) entry which is preliminary data.</text>
</comment>
<dbReference type="PANTHER" id="PTHR24027">
    <property type="entry name" value="CADHERIN-23"/>
    <property type="match status" value="1"/>
</dbReference>
<name>A0ABQ2D3R9_9DEIO</name>
<dbReference type="InterPro" id="IPR015919">
    <property type="entry name" value="Cadherin-like_sf"/>
</dbReference>
<evidence type="ECO:0000256" key="2">
    <source>
        <dbReference type="ARBA" id="ARBA00022692"/>
    </source>
</evidence>
<evidence type="ECO:0000256" key="6">
    <source>
        <dbReference type="ARBA" id="ARBA00022989"/>
    </source>
</evidence>
<keyword evidence="7" id="KW-0472">Membrane</keyword>
<dbReference type="PROSITE" id="PS50268">
    <property type="entry name" value="CADHERIN_2"/>
    <property type="match status" value="6"/>
</dbReference>
<reference evidence="11" key="1">
    <citation type="journal article" date="2019" name="Int. J. Syst. Evol. Microbiol.">
        <title>The Global Catalogue of Microorganisms (GCM) 10K type strain sequencing project: providing services to taxonomists for standard genome sequencing and annotation.</title>
        <authorList>
            <consortium name="The Broad Institute Genomics Platform"/>
            <consortium name="The Broad Institute Genome Sequencing Center for Infectious Disease"/>
            <person name="Wu L."/>
            <person name="Ma J."/>
        </authorList>
    </citation>
    <scope>NUCLEOTIDE SEQUENCE [LARGE SCALE GENOMIC DNA]</scope>
    <source>
        <strain evidence="11">JCM 14370</strain>
    </source>
</reference>
<feature type="domain" description="Cadherin" evidence="9">
    <location>
        <begin position="1164"/>
        <end position="1257"/>
    </location>
</feature>
<protein>
    <recommendedName>
        <fullName evidence="9">Cadherin domain-containing protein</fullName>
    </recommendedName>
</protein>
<gene>
    <name evidence="10" type="ORF">GCM10008938_34150</name>
</gene>
<dbReference type="SMART" id="SM00710">
    <property type="entry name" value="PbH1"/>
    <property type="match status" value="15"/>
</dbReference>
<dbReference type="Gene3D" id="3.60.10.10">
    <property type="entry name" value="Endonuclease/exonuclease/phosphatase"/>
    <property type="match status" value="1"/>
</dbReference>
<dbReference type="SMART" id="SM00736">
    <property type="entry name" value="CADG"/>
    <property type="match status" value="5"/>
</dbReference>
<proteinExistence type="predicted"/>
<evidence type="ECO:0000256" key="5">
    <source>
        <dbReference type="ARBA" id="ARBA00022837"/>
    </source>
</evidence>
<evidence type="ECO:0000313" key="11">
    <source>
        <dbReference type="Proteomes" id="UP000632222"/>
    </source>
</evidence>
<dbReference type="PANTHER" id="PTHR24027:SF422">
    <property type="entry name" value="CADHERIN DOMAIN-CONTAINING PROTEIN"/>
    <property type="match status" value="1"/>
</dbReference>
<dbReference type="InterPro" id="IPR047971">
    <property type="entry name" value="ExeM-like"/>
</dbReference>
<comment type="subcellular location">
    <subcellularLocation>
        <location evidence="1">Membrane</location>
        <topology evidence="1">Single-pass membrane protein</topology>
    </subcellularLocation>
</comment>
<feature type="signal peptide" evidence="8">
    <location>
        <begin position="1"/>
        <end position="23"/>
    </location>
</feature>
<feature type="domain" description="Cadherin" evidence="9">
    <location>
        <begin position="1364"/>
        <end position="1457"/>
    </location>
</feature>
<keyword evidence="2" id="KW-0812">Transmembrane</keyword>
<dbReference type="NCBIfam" id="NF033681">
    <property type="entry name" value="ExeM_NucH_DNase"/>
    <property type="match status" value="1"/>
</dbReference>
<feature type="domain" description="Cadherin" evidence="9">
    <location>
        <begin position="859"/>
        <end position="955"/>
    </location>
</feature>
<dbReference type="Pfam" id="PF03372">
    <property type="entry name" value="Exo_endo_phos"/>
    <property type="match status" value="1"/>
</dbReference>